<protein>
    <submittedName>
        <fullName evidence="2">Uncharacterized protein</fullName>
    </submittedName>
</protein>
<proteinExistence type="predicted"/>
<feature type="transmembrane region" description="Helical" evidence="1">
    <location>
        <begin position="20"/>
        <end position="41"/>
    </location>
</feature>
<keyword evidence="1" id="KW-0812">Transmembrane</keyword>
<dbReference type="STRING" id="3818.A0A445DW57"/>
<name>A0A445DW57_ARAHY</name>
<gene>
    <name evidence="2" type="ORF">Ahy_A03g013651</name>
</gene>
<reference evidence="2 3" key="1">
    <citation type="submission" date="2019-01" db="EMBL/GenBank/DDBJ databases">
        <title>Sequencing of cultivated peanut Arachis hypogaea provides insights into genome evolution and oil improvement.</title>
        <authorList>
            <person name="Chen X."/>
        </authorList>
    </citation>
    <scope>NUCLEOTIDE SEQUENCE [LARGE SCALE GENOMIC DNA]</scope>
    <source>
        <strain evidence="3">cv. Fuhuasheng</strain>
        <tissue evidence="2">Leaves</tissue>
    </source>
</reference>
<evidence type="ECO:0000313" key="2">
    <source>
        <dbReference type="EMBL" id="RYR67331.1"/>
    </source>
</evidence>
<comment type="caution">
    <text evidence="2">The sequence shown here is derived from an EMBL/GenBank/DDBJ whole genome shotgun (WGS) entry which is preliminary data.</text>
</comment>
<evidence type="ECO:0000313" key="3">
    <source>
        <dbReference type="Proteomes" id="UP000289738"/>
    </source>
</evidence>
<keyword evidence="3" id="KW-1185">Reference proteome</keyword>
<sequence>MNRGRWNQLHSIGEAKNFLQYMFNSVMLGVLFDVNSFFFAIKRFMAFIRG</sequence>
<organism evidence="2 3">
    <name type="scientific">Arachis hypogaea</name>
    <name type="common">Peanut</name>
    <dbReference type="NCBI Taxonomy" id="3818"/>
    <lineage>
        <taxon>Eukaryota</taxon>
        <taxon>Viridiplantae</taxon>
        <taxon>Streptophyta</taxon>
        <taxon>Embryophyta</taxon>
        <taxon>Tracheophyta</taxon>
        <taxon>Spermatophyta</taxon>
        <taxon>Magnoliopsida</taxon>
        <taxon>eudicotyledons</taxon>
        <taxon>Gunneridae</taxon>
        <taxon>Pentapetalae</taxon>
        <taxon>rosids</taxon>
        <taxon>fabids</taxon>
        <taxon>Fabales</taxon>
        <taxon>Fabaceae</taxon>
        <taxon>Papilionoideae</taxon>
        <taxon>50 kb inversion clade</taxon>
        <taxon>dalbergioids sensu lato</taxon>
        <taxon>Dalbergieae</taxon>
        <taxon>Pterocarpus clade</taxon>
        <taxon>Arachis</taxon>
    </lineage>
</organism>
<evidence type="ECO:0000256" key="1">
    <source>
        <dbReference type="SAM" id="Phobius"/>
    </source>
</evidence>
<dbReference type="AlphaFoldDB" id="A0A445DW57"/>
<keyword evidence="1" id="KW-1133">Transmembrane helix</keyword>
<dbReference type="EMBL" id="SDMP01000003">
    <property type="protein sequence ID" value="RYR67331.1"/>
    <property type="molecule type" value="Genomic_DNA"/>
</dbReference>
<dbReference type="Proteomes" id="UP000289738">
    <property type="component" value="Chromosome A03"/>
</dbReference>
<keyword evidence="1" id="KW-0472">Membrane</keyword>
<accession>A0A445DW57</accession>